<organism evidence="2 3">
    <name type="scientific">Coprinellus micaceus</name>
    <name type="common">Glistening ink-cap mushroom</name>
    <name type="synonym">Coprinus micaceus</name>
    <dbReference type="NCBI Taxonomy" id="71717"/>
    <lineage>
        <taxon>Eukaryota</taxon>
        <taxon>Fungi</taxon>
        <taxon>Dikarya</taxon>
        <taxon>Basidiomycota</taxon>
        <taxon>Agaricomycotina</taxon>
        <taxon>Agaricomycetes</taxon>
        <taxon>Agaricomycetidae</taxon>
        <taxon>Agaricales</taxon>
        <taxon>Agaricineae</taxon>
        <taxon>Psathyrellaceae</taxon>
        <taxon>Coprinellus</taxon>
    </lineage>
</organism>
<dbReference type="Proteomes" id="UP000298030">
    <property type="component" value="Unassembled WGS sequence"/>
</dbReference>
<evidence type="ECO:0000256" key="1">
    <source>
        <dbReference type="SAM" id="MobiDB-lite"/>
    </source>
</evidence>
<reference evidence="2 3" key="1">
    <citation type="journal article" date="2019" name="Nat. Ecol. Evol.">
        <title>Megaphylogeny resolves global patterns of mushroom evolution.</title>
        <authorList>
            <person name="Varga T."/>
            <person name="Krizsan K."/>
            <person name="Foldi C."/>
            <person name="Dima B."/>
            <person name="Sanchez-Garcia M."/>
            <person name="Sanchez-Ramirez S."/>
            <person name="Szollosi G.J."/>
            <person name="Szarkandi J.G."/>
            <person name="Papp V."/>
            <person name="Albert L."/>
            <person name="Andreopoulos W."/>
            <person name="Angelini C."/>
            <person name="Antonin V."/>
            <person name="Barry K.W."/>
            <person name="Bougher N.L."/>
            <person name="Buchanan P."/>
            <person name="Buyck B."/>
            <person name="Bense V."/>
            <person name="Catcheside P."/>
            <person name="Chovatia M."/>
            <person name="Cooper J."/>
            <person name="Damon W."/>
            <person name="Desjardin D."/>
            <person name="Finy P."/>
            <person name="Geml J."/>
            <person name="Haridas S."/>
            <person name="Hughes K."/>
            <person name="Justo A."/>
            <person name="Karasinski D."/>
            <person name="Kautmanova I."/>
            <person name="Kiss B."/>
            <person name="Kocsube S."/>
            <person name="Kotiranta H."/>
            <person name="LaButti K.M."/>
            <person name="Lechner B.E."/>
            <person name="Liimatainen K."/>
            <person name="Lipzen A."/>
            <person name="Lukacs Z."/>
            <person name="Mihaltcheva S."/>
            <person name="Morgado L.N."/>
            <person name="Niskanen T."/>
            <person name="Noordeloos M.E."/>
            <person name="Ohm R.A."/>
            <person name="Ortiz-Santana B."/>
            <person name="Ovrebo C."/>
            <person name="Racz N."/>
            <person name="Riley R."/>
            <person name="Savchenko A."/>
            <person name="Shiryaev A."/>
            <person name="Soop K."/>
            <person name="Spirin V."/>
            <person name="Szebenyi C."/>
            <person name="Tomsovsky M."/>
            <person name="Tulloss R.E."/>
            <person name="Uehling J."/>
            <person name="Grigoriev I.V."/>
            <person name="Vagvolgyi C."/>
            <person name="Papp T."/>
            <person name="Martin F.M."/>
            <person name="Miettinen O."/>
            <person name="Hibbett D.S."/>
            <person name="Nagy L.G."/>
        </authorList>
    </citation>
    <scope>NUCLEOTIDE SEQUENCE [LARGE SCALE GENOMIC DNA]</scope>
    <source>
        <strain evidence="2 3">FP101781</strain>
    </source>
</reference>
<evidence type="ECO:0000313" key="2">
    <source>
        <dbReference type="EMBL" id="TEB37309.1"/>
    </source>
</evidence>
<evidence type="ECO:0000313" key="3">
    <source>
        <dbReference type="Proteomes" id="UP000298030"/>
    </source>
</evidence>
<sequence length="213" mass="23789">MSARTLGCSGCGRRGDSKALPPPFSRLNVRSRTHALAISRNPPTQPRSGNTPSSLKTWFEQVHLGSLLVHHCKSSTALFEQFSFQVATQRTAPTRPSFARIWTHREDYADGGRQATPSPSLTAPPELNLTNAHTYQGVREGLTRCFRLLVSFCLSRPPTRCTLRLTLGRWYWTAVICILQHLRIPWPVGLAWKELSTTLVQLQANVDTVSTLL</sequence>
<proteinExistence type="predicted"/>
<dbReference type="EMBL" id="QPFP01000004">
    <property type="protein sequence ID" value="TEB37309.1"/>
    <property type="molecule type" value="Genomic_DNA"/>
</dbReference>
<keyword evidence="3" id="KW-1185">Reference proteome</keyword>
<accession>A0A4Y7TUS5</accession>
<name>A0A4Y7TUS5_COPMI</name>
<dbReference type="AlphaFoldDB" id="A0A4Y7TUS5"/>
<gene>
    <name evidence="2" type="ORF">FA13DRAFT_896530</name>
</gene>
<comment type="caution">
    <text evidence="2">The sequence shown here is derived from an EMBL/GenBank/DDBJ whole genome shotgun (WGS) entry which is preliminary data.</text>
</comment>
<feature type="region of interest" description="Disordered" evidence="1">
    <location>
        <begin position="1"/>
        <end position="24"/>
    </location>
</feature>
<protein>
    <submittedName>
        <fullName evidence="2">Uncharacterized protein</fullName>
    </submittedName>
</protein>